<feature type="transmembrane region" description="Helical" evidence="6">
    <location>
        <begin position="20"/>
        <end position="44"/>
    </location>
</feature>
<feature type="transmembrane region" description="Helical" evidence="6">
    <location>
        <begin position="273"/>
        <end position="290"/>
    </location>
</feature>
<dbReference type="PROSITE" id="PS50850">
    <property type="entry name" value="MFS"/>
    <property type="match status" value="1"/>
</dbReference>
<keyword evidence="3 6" id="KW-0812">Transmembrane</keyword>
<dbReference type="InterPro" id="IPR011701">
    <property type="entry name" value="MFS"/>
</dbReference>
<dbReference type="Gene3D" id="1.20.1250.20">
    <property type="entry name" value="MFS general substrate transporter like domains"/>
    <property type="match status" value="1"/>
</dbReference>
<feature type="transmembrane region" description="Helical" evidence="6">
    <location>
        <begin position="146"/>
        <end position="168"/>
    </location>
</feature>
<keyword evidence="9" id="KW-1185">Reference proteome</keyword>
<dbReference type="PROSITE" id="PS00216">
    <property type="entry name" value="SUGAR_TRANSPORT_1"/>
    <property type="match status" value="1"/>
</dbReference>
<evidence type="ECO:0000256" key="6">
    <source>
        <dbReference type="SAM" id="Phobius"/>
    </source>
</evidence>
<reference evidence="9" key="1">
    <citation type="journal article" date="2019" name="Int. J. Syst. Evol. Microbiol.">
        <title>The Global Catalogue of Microorganisms (GCM) 10K type strain sequencing project: providing services to taxonomists for standard genome sequencing and annotation.</title>
        <authorList>
            <consortium name="The Broad Institute Genomics Platform"/>
            <consortium name="The Broad Institute Genome Sequencing Center for Infectious Disease"/>
            <person name="Wu L."/>
            <person name="Ma J."/>
        </authorList>
    </citation>
    <scope>NUCLEOTIDE SEQUENCE [LARGE SCALE GENOMIC DNA]</scope>
    <source>
        <strain evidence="9">CCM 7044</strain>
    </source>
</reference>
<dbReference type="CDD" id="cd17321">
    <property type="entry name" value="MFS_MMR_MDR_like"/>
    <property type="match status" value="1"/>
</dbReference>
<feature type="domain" description="Major facilitator superfamily (MFS) profile" evidence="7">
    <location>
        <begin position="21"/>
        <end position="488"/>
    </location>
</feature>
<feature type="transmembrane region" description="Helical" evidence="6">
    <location>
        <begin position="114"/>
        <end position="134"/>
    </location>
</feature>
<evidence type="ECO:0000256" key="5">
    <source>
        <dbReference type="ARBA" id="ARBA00023136"/>
    </source>
</evidence>
<comment type="caution">
    <text evidence="8">The sequence shown here is derived from an EMBL/GenBank/DDBJ whole genome shotgun (WGS) entry which is preliminary data.</text>
</comment>
<keyword evidence="4 6" id="KW-1133">Transmembrane helix</keyword>
<evidence type="ECO:0000256" key="4">
    <source>
        <dbReference type="ARBA" id="ARBA00022989"/>
    </source>
</evidence>
<evidence type="ECO:0000256" key="1">
    <source>
        <dbReference type="ARBA" id="ARBA00004651"/>
    </source>
</evidence>
<accession>A0ABW5VRV5</accession>
<feature type="transmembrane region" description="Helical" evidence="6">
    <location>
        <begin position="174"/>
        <end position="195"/>
    </location>
</feature>
<keyword evidence="2" id="KW-0813">Transport</keyword>
<keyword evidence="5 6" id="KW-0472">Membrane</keyword>
<evidence type="ECO:0000259" key="7">
    <source>
        <dbReference type="PROSITE" id="PS50850"/>
    </source>
</evidence>
<dbReference type="EMBL" id="JBHUOG010000001">
    <property type="protein sequence ID" value="MFD2792953.1"/>
    <property type="molecule type" value="Genomic_DNA"/>
</dbReference>
<feature type="transmembrane region" description="Helical" evidence="6">
    <location>
        <begin position="334"/>
        <end position="355"/>
    </location>
</feature>
<feature type="transmembrane region" description="Helical" evidence="6">
    <location>
        <begin position="56"/>
        <end position="78"/>
    </location>
</feature>
<dbReference type="Pfam" id="PF07690">
    <property type="entry name" value="MFS_1"/>
    <property type="match status" value="1"/>
</dbReference>
<protein>
    <submittedName>
        <fullName evidence="8">MFS transporter</fullName>
    </submittedName>
</protein>
<evidence type="ECO:0000313" key="9">
    <source>
        <dbReference type="Proteomes" id="UP001597479"/>
    </source>
</evidence>
<dbReference type="PRINTS" id="PR01036">
    <property type="entry name" value="TCRTETB"/>
</dbReference>
<organism evidence="8 9">
    <name type="scientific">Promicromonospora vindobonensis</name>
    <dbReference type="NCBI Taxonomy" id="195748"/>
    <lineage>
        <taxon>Bacteria</taxon>
        <taxon>Bacillati</taxon>
        <taxon>Actinomycetota</taxon>
        <taxon>Actinomycetes</taxon>
        <taxon>Micrococcales</taxon>
        <taxon>Promicromonosporaceae</taxon>
        <taxon>Promicromonospora</taxon>
    </lineage>
</organism>
<evidence type="ECO:0000256" key="3">
    <source>
        <dbReference type="ARBA" id="ARBA00022692"/>
    </source>
</evidence>
<gene>
    <name evidence="8" type="ORF">ACFS27_05265</name>
</gene>
<feature type="transmembrane region" description="Helical" evidence="6">
    <location>
        <begin position="460"/>
        <end position="483"/>
    </location>
</feature>
<feature type="transmembrane region" description="Helical" evidence="6">
    <location>
        <begin position="232"/>
        <end position="252"/>
    </location>
</feature>
<feature type="transmembrane region" description="Helical" evidence="6">
    <location>
        <begin position="207"/>
        <end position="226"/>
    </location>
</feature>
<dbReference type="PANTHER" id="PTHR42718:SF9">
    <property type="entry name" value="MAJOR FACILITATOR SUPERFAMILY MULTIDRUG TRANSPORTER MFSC"/>
    <property type="match status" value="1"/>
</dbReference>
<dbReference type="RefSeq" id="WP_377180791.1">
    <property type="nucleotide sequence ID" value="NZ_JBHUOG010000001.1"/>
</dbReference>
<feature type="transmembrane region" description="Helical" evidence="6">
    <location>
        <begin position="408"/>
        <end position="430"/>
    </location>
</feature>
<feature type="transmembrane region" description="Helical" evidence="6">
    <location>
        <begin position="367"/>
        <end position="387"/>
    </location>
</feature>
<dbReference type="InterPro" id="IPR036259">
    <property type="entry name" value="MFS_trans_sf"/>
</dbReference>
<dbReference type="Proteomes" id="UP001597479">
    <property type="component" value="Unassembled WGS sequence"/>
</dbReference>
<name>A0ABW5VRV5_9MICO</name>
<evidence type="ECO:0000256" key="2">
    <source>
        <dbReference type="ARBA" id="ARBA00022448"/>
    </source>
</evidence>
<proteinExistence type="predicted"/>
<dbReference type="PANTHER" id="PTHR42718">
    <property type="entry name" value="MAJOR FACILITATOR SUPERFAMILY MULTIDRUG TRANSPORTER MFSC"/>
    <property type="match status" value="1"/>
</dbReference>
<comment type="subcellular location">
    <subcellularLocation>
        <location evidence="1">Cell membrane</location>
        <topology evidence="1">Multi-pass membrane protein</topology>
    </subcellularLocation>
</comment>
<dbReference type="Gene3D" id="1.20.1720.10">
    <property type="entry name" value="Multidrug resistance protein D"/>
    <property type="match status" value="1"/>
</dbReference>
<sequence>MTQTPSVLSTRTSTRVRPGLVVVVILLGYLALPMSMSGASVAVPEIGADLEVGGSATSWVVTGYFLAASSLMLVIGAVADNLGRRRVYRVGAVVYTVSGVVAALAPSIPVLLSARIICGAGAAAIMAAGAATAAATFTGAARNKMFAAIGTSAALGLAVGPPLTGLLIQHLGWRAGFVTFALAGGLLILGSMGLPESRRADPTAIDWPGAMLVVAGLCSLMLAIAGAPTRGWGHPITLAGLVISAACLFGLARVEPRAASPLLDLDLLRNRHFVAWLLSLATIAIGYGGLLAHLPSFLHGVMGLSPAESGLMLLTPIVPMLVLPLLVGQLSSVVSVRLLIGLALAMIAAGNAWLGVMLTPQAAPVDLIAPMLTVGLGLGIGTGIVDAQAMNQVDPDRHGLAAGMINTVRGASTTITMALLGSVLAALATISTNDPELAGRLVTGNIPTQREDLTATVSNAWLTAQIVIGAICAAAATVVVALLRPRNSYSHGPAGG</sequence>
<feature type="transmembrane region" description="Helical" evidence="6">
    <location>
        <begin position="90"/>
        <end position="108"/>
    </location>
</feature>
<feature type="transmembrane region" description="Helical" evidence="6">
    <location>
        <begin position="310"/>
        <end position="327"/>
    </location>
</feature>
<dbReference type="SUPFAM" id="SSF103473">
    <property type="entry name" value="MFS general substrate transporter"/>
    <property type="match status" value="1"/>
</dbReference>
<evidence type="ECO:0000313" key="8">
    <source>
        <dbReference type="EMBL" id="MFD2792953.1"/>
    </source>
</evidence>
<dbReference type="InterPro" id="IPR020846">
    <property type="entry name" value="MFS_dom"/>
</dbReference>
<dbReference type="InterPro" id="IPR005829">
    <property type="entry name" value="Sugar_transporter_CS"/>
</dbReference>